<dbReference type="SUPFAM" id="SSF52540">
    <property type="entry name" value="P-loop containing nucleoside triphosphate hydrolases"/>
    <property type="match status" value="1"/>
</dbReference>
<sequence>MHIENIIIFNYRSCKFLDLELSREHPNVFIGLNDSGKSTVLQAFDLLLGNKPKYSSYGEGSYKSDLSNSLASIEQINTTLAGKDLPLFGFTDDSTLIIGKLVYSDDEVEKYTDLNLTTALKWSIECNLTNVLWIAKRYYNNRVQTYLISSEADEPLELWNATQATINGKIRELAVTNEDIENENRKGRFSNFEKIRAVYGKLNCSLKWVEYSFGKSDKDILPSFNLFDWNTSLEEIISTANAIMQEEINEHITPIKQLASDSARKAEEAINQKFGAISSIIKEVAKEVEGISSKVHFDVKEKISDIMVTKTNSDGPIHLENQGEGLKRQIWFSLIKAKATTEEQGETKFIWAFDEPETHLYPGAQREFFDILNKISIGNVQTLISTHSTIFIDKSNLNKINSVKKQNNGYTEINFCKDIDSIFLSLSVKNSDFLFYNKFLIVEGDTEQYLIPQLYELYTGKSLIADNIQLLNIQGKNKWNENKRIIDKVLGDFKKSEDQLIFLFDNDMSFEIGRGVITENMFFVGEQDVEDSIDDEVWLNILNDYYQGILEFNLEEINSWKESVTKNAKCNDYEKFYPILKKAIKLKCENSNIEYDSVKRIPSKGGESAEFLLKFMNNENTIPLKIKEAFDKLRV</sequence>
<organism evidence="3 4">
    <name type="scientific">Chryseobacterium manosquense</name>
    <dbReference type="NCBI Taxonomy" id="2754694"/>
    <lineage>
        <taxon>Bacteria</taxon>
        <taxon>Pseudomonadati</taxon>
        <taxon>Bacteroidota</taxon>
        <taxon>Flavobacteriia</taxon>
        <taxon>Flavobacteriales</taxon>
        <taxon>Weeksellaceae</taxon>
        <taxon>Chryseobacterium group</taxon>
        <taxon>Chryseobacterium</taxon>
    </lineage>
</organism>
<reference evidence="3 4" key="1">
    <citation type="submission" date="2020-07" db="EMBL/GenBank/DDBJ databases">
        <title>Complete genome and description of Chryseobacterium manosquense strain Marseille-Q2069 sp. nov.</title>
        <authorList>
            <person name="Boxberger M."/>
        </authorList>
    </citation>
    <scope>NUCLEOTIDE SEQUENCE [LARGE SCALE GENOMIC DNA]</scope>
    <source>
        <strain evidence="3 4">Marseille-Q2069</strain>
    </source>
</reference>
<keyword evidence="4" id="KW-1185">Reference proteome</keyword>
<accession>A0A7H1DXT5</accession>
<dbReference type="RefSeq" id="WP_188321527.1">
    <property type="nucleotide sequence ID" value="NZ_CP060203.1"/>
</dbReference>
<dbReference type="AlphaFoldDB" id="A0A7H1DXT5"/>
<dbReference type="InterPro" id="IPR034139">
    <property type="entry name" value="TOPRIM_OLD"/>
</dbReference>
<dbReference type="Gene3D" id="3.40.50.300">
    <property type="entry name" value="P-loop containing nucleotide triphosphate hydrolases"/>
    <property type="match status" value="1"/>
</dbReference>
<proteinExistence type="predicted"/>
<evidence type="ECO:0000313" key="3">
    <source>
        <dbReference type="EMBL" id="QNS41793.1"/>
    </source>
</evidence>
<dbReference type="InterPro" id="IPR027417">
    <property type="entry name" value="P-loop_NTPase"/>
</dbReference>
<evidence type="ECO:0000259" key="1">
    <source>
        <dbReference type="Pfam" id="PF13175"/>
    </source>
</evidence>
<dbReference type="InterPro" id="IPR041685">
    <property type="entry name" value="AAA_GajA/Old/RecF-like"/>
</dbReference>
<evidence type="ECO:0000259" key="2">
    <source>
        <dbReference type="Pfam" id="PF20469"/>
    </source>
</evidence>
<evidence type="ECO:0000313" key="4">
    <source>
        <dbReference type="Proteomes" id="UP000516438"/>
    </source>
</evidence>
<gene>
    <name evidence="3" type="ORF">H0S70_02050</name>
</gene>
<dbReference type="EMBL" id="CP060203">
    <property type="protein sequence ID" value="QNS41793.1"/>
    <property type="molecule type" value="Genomic_DNA"/>
</dbReference>
<name>A0A7H1DXT5_9FLAO</name>
<feature type="domain" description="Endonuclease GajA/Old nuclease/RecF-like AAA" evidence="1">
    <location>
        <begin position="1"/>
        <end position="392"/>
    </location>
</feature>
<dbReference type="Pfam" id="PF20469">
    <property type="entry name" value="OLD-like_TOPRIM"/>
    <property type="match status" value="1"/>
</dbReference>
<dbReference type="GO" id="GO:0000731">
    <property type="term" value="P:DNA synthesis involved in DNA repair"/>
    <property type="evidence" value="ECO:0007669"/>
    <property type="project" value="TreeGrafter"/>
</dbReference>
<dbReference type="PANTHER" id="PTHR32182:SF22">
    <property type="entry name" value="ATP-DEPENDENT ENDONUCLEASE, OLD FAMILY-RELATED"/>
    <property type="match status" value="1"/>
</dbReference>
<dbReference type="Pfam" id="PF13175">
    <property type="entry name" value="AAA_15"/>
    <property type="match status" value="1"/>
</dbReference>
<feature type="domain" description="OLD protein-like TOPRIM" evidence="2">
    <location>
        <begin position="434"/>
        <end position="487"/>
    </location>
</feature>
<dbReference type="Proteomes" id="UP000516438">
    <property type="component" value="Chromosome"/>
</dbReference>
<dbReference type="GO" id="GO:0006302">
    <property type="term" value="P:double-strand break repair"/>
    <property type="evidence" value="ECO:0007669"/>
    <property type="project" value="TreeGrafter"/>
</dbReference>
<dbReference type="KEGG" id="cmaq:H0S70_02050"/>
<protein>
    <submittedName>
        <fullName evidence="3">AAA family ATPase</fullName>
    </submittedName>
</protein>
<dbReference type="PANTHER" id="PTHR32182">
    <property type="entry name" value="DNA REPLICATION AND REPAIR PROTEIN RECF"/>
    <property type="match status" value="1"/>
</dbReference>